<dbReference type="RefSeq" id="WP_121059013.1">
    <property type="nucleotide sequence ID" value="NZ_RCDB01000002.1"/>
</dbReference>
<dbReference type="PROSITE" id="PS51128">
    <property type="entry name" value="ZF_DKSA_2"/>
    <property type="match status" value="1"/>
</dbReference>
<evidence type="ECO:0000256" key="4">
    <source>
        <dbReference type="PROSITE-ProRule" id="PRU00510"/>
    </source>
</evidence>
<organism evidence="6 7">
    <name type="scientific">Microbacterium telephonicum</name>
    <dbReference type="NCBI Taxonomy" id="1714841"/>
    <lineage>
        <taxon>Bacteria</taxon>
        <taxon>Bacillati</taxon>
        <taxon>Actinomycetota</taxon>
        <taxon>Actinomycetes</taxon>
        <taxon>Micrococcales</taxon>
        <taxon>Microbacteriaceae</taxon>
        <taxon>Microbacterium</taxon>
    </lineage>
</organism>
<feature type="domain" description="Zinc finger DksA/TraR C4-type" evidence="5">
    <location>
        <begin position="81"/>
        <end position="113"/>
    </location>
</feature>
<dbReference type="EMBL" id="RCDB01000002">
    <property type="protein sequence ID" value="RLK49623.1"/>
    <property type="molecule type" value="Genomic_DNA"/>
</dbReference>
<dbReference type="GO" id="GO:0008270">
    <property type="term" value="F:zinc ion binding"/>
    <property type="evidence" value="ECO:0007669"/>
    <property type="project" value="UniProtKB-KW"/>
</dbReference>
<dbReference type="PANTHER" id="PTHR33823:SF2">
    <property type="entry name" value="RNA POLYMERASE-BINDING TRANSCRIPTION FACTOR DKSA"/>
    <property type="match status" value="1"/>
</dbReference>
<dbReference type="InterPro" id="IPR000962">
    <property type="entry name" value="Znf_DskA_TraR"/>
</dbReference>
<comment type="caution">
    <text evidence="6">The sequence shown here is derived from an EMBL/GenBank/DDBJ whole genome shotgun (WGS) entry which is preliminary data.</text>
</comment>
<dbReference type="Proteomes" id="UP000273158">
    <property type="component" value="Unassembled WGS sequence"/>
</dbReference>
<dbReference type="Pfam" id="PF01258">
    <property type="entry name" value="zf-dskA_traR"/>
    <property type="match status" value="1"/>
</dbReference>
<evidence type="ECO:0000256" key="2">
    <source>
        <dbReference type="ARBA" id="ARBA00022771"/>
    </source>
</evidence>
<proteinExistence type="predicted"/>
<evidence type="ECO:0000259" key="5">
    <source>
        <dbReference type="Pfam" id="PF01258"/>
    </source>
</evidence>
<dbReference type="Gene3D" id="1.20.120.910">
    <property type="entry name" value="DksA, coiled-coil domain"/>
    <property type="match status" value="1"/>
</dbReference>
<accession>A0A498C391</accession>
<dbReference type="SUPFAM" id="SSF57716">
    <property type="entry name" value="Glucocorticoid receptor-like (DNA-binding domain)"/>
    <property type="match status" value="1"/>
</dbReference>
<dbReference type="OrthoDB" id="1121111at2"/>
<gene>
    <name evidence="6" type="ORF">C7474_1783</name>
</gene>
<name>A0A498C391_9MICO</name>
<dbReference type="PANTHER" id="PTHR33823">
    <property type="entry name" value="RNA POLYMERASE-BINDING TRANSCRIPTION FACTOR DKSA-RELATED"/>
    <property type="match status" value="1"/>
</dbReference>
<reference evidence="6 7" key="1">
    <citation type="journal article" date="2015" name="Stand. Genomic Sci.">
        <title>Genomic Encyclopedia of Bacterial and Archaeal Type Strains, Phase III: the genomes of soil and plant-associated and newly described type strains.</title>
        <authorList>
            <person name="Whitman W.B."/>
            <person name="Woyke T."/>
            <person name="Klenk H.P."/>
            <person name="Zhou Y."/>
            <person name="Lilburn T.G."/>
            <person name="Beck B.J."/>
            <person name="De Vos P."/>
            <person name="Vandamme P."/>
            <person name="Eisen J.A."/>
            <person name="Garrity G."/>
            <person name="Hugenholtz P."/>
            <person name="Kyrpides N.C."/>
        </authorList>
    </citation>
    <scope>NUCLEOTIDE SEQUENCE [LARGE SCALE GENOMIC DNA]</scope>
    <source>
        <strain evidence="6 7">S2T63</strain>
    </source>
</reference>
<keyword evidence="3" id="KW-0862">Zinc</keyword>
<evidence type="ECO:0000256" key="1">
    <source>
        <dbReference type="ARBA" id="ARBA00022723"/>
    </source>
</evidence>
<protein>
    <submittedName>
        <fullName evidence="6">TraR/DksA family transcriptional regulator</fullName>
    </submittedName>
</protein>
<dbReference type="AlphaFoldDB" id="A0A498C391"/>
<evidence type="ECO:0000313" key="6">
    <source>
        <dbReference type="EMBL" id="RLK49623.1"/>
    </source>
</evidence>
<evidence type="ECO:0000313" key="7">
    <source>
        <dbReference type="Proteomes" id="UP000273158"/>
    </source>
</evidence>
<sequence length="116" mass="12243">MDTDVPAGLRAAASLLDARIARLDEELAGLRRARGEDAADDEHDPEGVTLSSEWSRLAGVRDDLRGERRALAEALVRAEAGEYGVCADCGAAIPSARLAARPEATRCVACAQRAGR</sequence>
<keyword evidence="7" id="KW-1185">Reference proteome</keyword>
<evidence type="ECO:0000256" key="3">
    <source>
        <dbReference type="ARBA" id="ARBA00022833"/>
    </source>
</evidence>
<keyword evidence="1" id="KW-0479">Metal-binding</keyword>
<feature type="zinc finger region" description="dksA C4-type" evidence="4">
    <location>
        <begin position="86"/>
        <end position="110"/>
    </location>
</feature>
<keyword evidence="2" id="KW-0863">Zinc-finger</keyword>